<evidence type="ECO:0000313" key="3">
    <source>
        <dbReference type="Proteomes" id="UP000036403"/>
    </source>
</evidence>
<dbReference type="EMBL" id="LBMM01001906">
    <property type="protein sequence ID" value="KMQ95569.1"/>
    <property type="molecule type" value="Genomic_DNA"/>
</dbReference>
<dbReference type="Proteomes" id="UP000036403">
    <property type="component" value="Unassembled WGS sequence"/>
</dbReference>
<gene>
    <name evidence="2" type="ORF">RF55_4208</name>
</gene>
<evidence type="ECO:0000256" key="1">
    <source>
        <dbReference type="SAM" id="MobiDB-lite"/>
    </source>
</evidence>
<feature type="compositionally biased region" description="Polar residues" evidence="1">
    <location>
        <begin position="14"/>
        <end position="25"/>
    </location>
</feature>
<proteinExistence type="predicted"/>
<reference evidence="2 3" key="1">
    <citation type="submission" date="2015-04" db="EMBL/GenBank/DDBJ databases">
        <title>Lasius niger genome sequencing.</title>
        <authorList>
            <person name="Konorov E.A."/>
            <person name="Nikitin M.A."/>
            <person name="Kirill M.V."/>
            <person name="Chang P."/>
        </authorList>
    </citation>
    <scope>NUCLEOTIDE SEQUENCE [LARGE SCALE GENOMIC DNA]</scope>
    <source>
        <tissue evidence="2">Whole</tissue>
    </source>
</reference>
<accession>A0A0J7KZA1</accession>
<protein>
    <submittedName>
        <fullName evidence="2">Uncharacterized protein</fullName>
    </submittedName>
</protein>
<name>A0A0J7KZA1_LASNI</name>
<keyword evidence="3" id="KW-1185">Reference proteome</keyword>
<evidence type="ECO:0000313" key="2">
    <source>
        <dbReference type="EMBL" id="KMQ95569.1"/>
    </source>
</evidence>
<feature type="region of interest" description="Disordered" evidence="1">
    <location>
        <begin position="1"/>
        <end position="57"/>
    </location>
</feature>
<sequence>MPTNNKVFHGPLQEENQNPPQGVQLQQNKNPPQEVQQNPPQKVQQNPPQEVQQNPPQEEILINTYYYSCAFIYGI</sequence>
<comment type="caution">
    <text evidence="2">The sequence shown here is derived from an EMBL/GenBank/DDBJ whole genome shotgun (WGS) entry which is preliminary data.</text>
</comment>
<feature type="compositionally biased region" description="Low complexity" evidence="1">
    <location>
        <begin position="26"/>
        <end position="57"/>
    </location>
</feature>
<dbReference type="AlphaFoldDB" id="A0A0J7KZA1"/>
<dbReference type="PaxDb" id="67767-A0A0J7KZA1"/>
<organism evidence="2 3">
    <name type="scientific">Lasius niger</name>
    <name type="common">Black garden ant</name>
    <dbReference type="NCBI Taxonomy" id="67767"/>
    <lineage>
        <taxon>Eukaryota</taxon>
        <taxon>Metazoa</taxon>
        <taxon>Ecdysozoa</taxon>
        <taxon>Arthropoda</taxon>
        <taxon>Hexapoda</taxon>
        <taxon>Insecta</taxon>
        <taxon>Pterygota</taxon>
        <taxon>Neoptera</taxon>
        <taxon>Endopterygota</taxon>
        <taxon>Hymenoptera</taxon>
        <taxon>Apocrita</taxon>
        <taxon>Aculeata</taxon>
        <taxon>Formicoidea</taxon>
        <taxon>Formicidae</taxon>
        <taxon>Formicinae</taxon>
        <taxon>Lasius</taxon>
        <taxon>Lasius</taxon>
    </lineage>
</organism>